<dbReference type="PROSITE" id="PS51257">
    <property type="entry name" value="PROKAR_LIPOPROTEIN"/>
    <property type="match status" value="1"/>
</dbReference>
<keyword evidence="2" id="KW-0732">Signal</keyword>
<dbReference type="EMBL" id="CP074402">
    <property type="protein sequence ID" value="QVJ01722.1"/>
    <property type="molecule type" value="Genomic_DNA"/>
</dbReference>
<organism evidence="3 4">
    <name type="scientific">Nocardiopsis eucommiae</name>
    <dbReference type="NCBI Taxonomy" id="2831970"/>
    <lineage>
        <taxon>Bacteria</taxon>
        <taxon>Bacillati</taxon>
        <taxon>Actinomycetota</taxon>
        <taxon>Actinomycetes</taxon>
        <taxon>Streptosporangiales</taxon>
        <taxon>Nocardiopsidaceae</taxon>
        <taxon>Nocardiopsis</taxon>
    </lineage>
</organism>
<accession>A0A975LAQ1</accession>
<dbReference type="AlphaFoldDB" id="A0A975LAQ1"/>
<name>A0A975LAQ1_9ACTN</name>
<protein>
    <submittedName>
        <fullName evidence="3">Uncharacterized protein</fullName>
    </submittedName>
</protein>
<dbReference type="Proteomes" id="UP000682416">
    <property type="component" value="Chromosome"/>
</dbReference>
<evidence type="ECO:0000313" key="3">
    <source>
        <dbReference type="EMBL" id="QVJ01722.1"/>
    </source>
</evidence>
<evidence type="ECO:0000313" key="4">
    <source>
        <dbReference type="Proteomes" id="UP000682416"/>
    </source>
</evidence>
<feature type="region of interest" description="Disordered" evidence="1">
    <location>
        <begin position="164"/>
        <end position="202"/>
    </location>
</feature>
<dbReference type="KEGG" id="nec:KGD82_01100"/>
<sequence>MRRSLALASAVCLLAVTACESSSGSSSDDAPETVEELTEGGLVGLALVHRGFEGGDPETQQVLVFHDPATGAPLQRIDLPDGAVDPMAPAVPVHKRFSEDWQYFAFVTNEPNAVHLAGLSDPEDAEEEGEEFSYQPVETIQASGDEKLSDPVIHGERLWYVSAQGQGQPPQVKSVPLEAPAGTPNQEGSLALGEGQRPSDWTITPDGSLHIRNSVPTQQVAGGEGNLVVRSTNGTVVNATLTTGGEQWQTFDDAPVWGGEQALLRPDGGGEGVTGAHLLTVEGQSYGTTPLLEDASSPVVQYTLAPERDAILLQTEEAWFRVDLEEGAVTETEETFPRYHDTSMDGWPLVVRWSQEPPPDAPSESPTA</sequence>
<proteinExistence type="predicted"/>
<evidence type="ECO:0000256" key="2">
    <source>
        <dbReference type="SAM" id="SignalP"/>
    </source>
</evidence>
<keyword evidence="4" id="KW-1185">Reference proteome</keyword>
<feature type="signal peptide" evidence="2">
    <location>
        <begin position="1"/>
        <end position="18"/>
    </location>
</feature>
<dbReference type="SUPFAM" id="SSF82171">
    <property type="entry name" value="DPP6 N-terminal domain-like"/>
    <property type="match status" value="1"/>
</dbReference>
<evidence type="ECO:0000256" key="1">
    <source>
        <dbReference type="SAM" id="MobiDB-lite"/>
    </source>
</evidence>
<feature type="chain" id="PRO_5039677625" evidence="2">
    <location>
        <begin position="19"/>
        <end position="368"/>
    </location>
</feature>
<reference evidence="3" key="1">
    <citation type="submission" date="2021-05" db="EMBL/GenBank/DDBJ databases">
        <authorList>
            <person name="Kaiqin L."/>
            <person name="Jian G."/>
        </authorList>
    </citation>
    <scope>NUCLEOTIDE SEQUENCE</scope>
    <source>
        <strain evidence="3">HDS5</strain>
    </source>
</reference>
<gene>
    <name evidence="3" type="ORF">KGD82_01100</name>
</gene>